<reference evidence="2 3" key="1">
    <citation type="submission" date="2013-10" db="EMBL/GenBank/DDBJ databases">
        <title>Salinisphaera japonica YTM-1 Genome Sequencing.</title>
        <authorList>
            <person name="Lai Q."/>
            <person name="Li C."/>
            <person name="Shao Z."/>
        </authorList>
    </citation>
    <scope>NUCLEOTIDE SEQUENCE [LARGE SCALE GENOMIC DNA]</scope>
    <source>
        <strain evidence="2 3">YTM-1</strain>
    </source>
</reference>
<keyword evidence="1" id="KW-0472">Membrane</keyword>
<keyword evidence="1" id="KW-1133">Transmembrane helix</keyword>
<keyword evidence="1" id="KW-0812">Transmembrane</keyword>
<proteinExistence type="predicted"/>
<dbReference type="EMBL" id="AYKG01000007">
    <property type="protein sequence ID" value="ROO31181.1"/>
    <property type="molecule type" value="Genomic_DNA"/>
</dbReference>
<dbReference type="InParanoid" id="A0A423PZR1"/>
<comment type="caution">
    <text evidence="2">The sequence shown here is derived from an EMBL/GenBank/DDBJ whole genome shotgun (WGS) entry which is preliminary data.</text>
</comment>
<feature type="transmembrane region" description="Helical" evidence="1">
    <location>
        <begin position="47"/>
        <end position="66"/>
    </location>
</feature>
<dbReference type="Proteomes" id="UP000285310">
    <property type="component" value="Unassembled WGS sequence"/>
</dbReference>
<dbReference type="AlphaFoldDB" id="A0A423PZR1"/>
<gene>
    <name evidence="2" type="ORF">SAJA_03355</name>
</gene>
<accession>A0A423PZR1</accession>
<keyword evidence="3" id="KW-1185">Reference proteome</keyword>
<evidence type="ECO:0000313" key="2">
    <source>
        <dbReference type="EMBL" id="ROO31181.1"/>
    </source>
</evidence>
<dbReference type="OrthoDB" id="9962471at2"/>
<name>A0A423PZR1_9GAMM</name>
<evidence type="ECO:0000313" key="3">
    <source>
        <dbReference type="Proteomes" id="UP000285310"/>
    </source>
</evidence>
<protein>
    <submittedName>
        <fullName evidence="2">Uncharacterized protein</fullName>
    </submittedName>
</protein>
<organism evidence="2 3">
    <name type="scientific">Salinisphaera japonica YTM-1</name>
    <dbReference type="NCBI Taxonomy" id="1209778"/>
    <lineage>
        <taxon>Bacteria</taxon>
        <taxon>Pseudomonadati</taxon>
        <taxon>Pseudomonadota</taxon>
        <taxon>Gammaproteobacteria</taxon>
        <taxon>Salinisphaerales</taxon>
        <taxon>Salinisphaeraceae</taxon>
        <taxon>Salinisphaera</taxon>
    </lineage>
</organism>
<evidence type="ECO:0000256" key="1">
    <source>
        <dbReference type="SAM" id="Phobius"/>
    </source>
</evidence>
<sequence>MNKSGIAIATVGAIQLVLSSLLLFFFAQTSGTNFSTYWSASGWTIWYPQYVAGATLIVVGLVILFVTPGEPGKSRTAR</sequence>
<dbReference type="RefSeq" id="WP_123657226.1">
    <property type="nucleotide sequence ID" value="NZ_AYKG01000007.1"/>
</dbReference>
<feature type="transmembrane region" description="Helical" evidence="1">
    <location>
        <begin position="7"/>
        <end position="27"/>
    </location>
</feature>